<dbReference type="CDD" id="cd03801">
    <property type="entry name" value="GT4_PimA-like"/>
    <property type="match status" value="1"/>
</dbReference>
<dbReference type="RefSeq" id="WP_228883565.1">
    <property type="nucleotide sequence ID" value="NZ_CABIIK010000057.1"/>
</dbReference>
<protein>
    <submittedName>
        <fullName evidence="2">Glycosyltransferase family 4 protein</fullName>
    </submittedName>
</protein>
<proteinExistence type="predicted"/>
<dbReference type="SUPFAM" id="SSF53756">
    <property type="entry name" value="UDP-Glycosyltransferase/glycogen phosphorylase"/>
    <property type="match status" value="1"/>
</dbReference>
<sequence length="537" mass="59951">MEIVMVHGYFLRGTGSNLFVANTCRELCKLGHQVKLFCQEEKPQLFDFIESAWEFDCDNHNITAVFQQATPYPGKCLLYRPNLNGFLPVYVYDHYPGYVVKTYLDCTPVEIEGYIEDNRRALDAVVDPERTALVLSNHTIMQPVYVARSRLSHCRHVMTVHGSCLNFSVRHSLLLKEYAREALANAEWVAFVSHYSRQEFMVFFDNDPFLDAKSLVISGGVDLKNFVSLNDSSEKQMEIDDMLASLAASPSIAGQPLAATALWQTDEDVVSKLARIDFADEKIILYYGKYLWSKGVQLLIAAAPLVLMKNHRLRIILVGFGSSRDYFETLVKVLDQGDLAAFITLIRKPDTVDATIAADSSVYFEALLNKLNDPDFASAYQAAATGAIREAIVFTGYLGHQHLKSLIACCEITVAPSIFPEAFGLVAVEALASGIIPVLTNHSGFTEVISVYCQIFGDIFNRGEAEESFRLPALDGELVFNLAGALNYLLNYYAGLSNSARQEVRNRARTICADHYTWEAVAQRYLRCSNDGADVDH</sequence>
<dbReference type="PANTHER" id="PTHR45947:SF3">
    <property type="entry name" value="SULFOQUINOVOSYL TRANSFERASE SQD2"/>
    <property type="match status" value="1"/>
</dbReference>
<dbReference type="Gene3D" id="3.40.50.2000">
    <property type="entry name" value="Glycogen Phosphorylase B"/>
    <property type="match status" value="4"/>
</dbReference>
<gene>
    <name evidence="2" type="ORF">LNN31_10710</name>
</gene>
<evidence type="ECO:0000313" key="2">
    <source>
        <dbReference type="EMBL" id="UYO61257.1"/>
    </source>
</evidence>
<accession>A0ABY6H9V0</accession>
<name>A0ABY6H9V0_9FIRM</name>
<evidence type="ECO:0000313" key="3">
    <source>
        <dbReference type="Proteomes" id="UP001163550"/>
    </source>
</evidence>
<dbReference type="InterPro" id="IPR001296">
    <property type="entry name" value="Glyco_trans_1"/>
</dbReference>
<dbReference type="InterPro" id="IPR050194">
    <property type="entry name" value="Glycosyltransferase_grp1"/>
</dbReference>
<reference evidence="2" key="1">
    <citation type="submission" date="2021-11" db="EMBL/GenBank/DDBJ databases">
        <title>Isoprene-degrading acetogen.</title>
        <authorList>
            <person name="Yang Y."/>
            <person name="Jin H."/>
            <person name="Yan J."/>
        </authorList>
    </citation>
    <scope>NUCLEOTIDE SEQUENCE</scope>
    <source>
        <strain evidence="2">Berkeley</strain>
    </source>
</reference>
<evidence type="ECO:0000259" key="1">
    <source>
        <dbReference type="Pfam" id="PF00534"/>
    </source>
</evidence>
<dbReference type="Pfam" id="PF00534">
    <property type="entry name" value="Glycos_transf_1"/>
    <property type="match status" value="1"/>
</dbReference>
<dbReference type="Proteomes" id="UP001163550">
    <property type="component" value="Chromosome"/>
</dbReference>
<dbReference type="PANTHER" id="PTHR45947">
    <property type="entry name" value="SULFOQUINOVOSYL TRANSFERASE SQD2"/>
    <property type="match status" value="1"/>
</dbReference>
<organism evidence="2 3">
    <name type="scientific">Acetobacterium wieringae</name>
    <dbReference type="NCBI Taxonomy" id="52694"/>
    <lineage>
        <taxon>Bacteria</taxon>
        <taxon>Bacillati</taxon>
        <taxon>Bacillota</taxon>
        <taxon>Clostridia</taxon>
        <taxon>Eubacteriales</taxon>
        <taxon>Eubacteriaceae</taxon>
        <taxon>Acetobacterium</taxon>
    </lineage>
</organism>
<keyword evidence="3" id="KW-1185">Reference proteome</keyword>
<dbReference type="EMBL" id="CP087994">
    <property type="protein sequence ID" value="UYO61257.1"/>
    <property type="molecule type" value="Genomic_DNA"/>
</dbReference>
<feature type="domain" description="Glycosyl transferase family 1" evidence="1">
    <location>
        <begin position="387"/>
        <end position="450"/>
    </location>
</feature>